<feature type="domain" description="BRCT" evidence="1">
    <location>
        <begin position="112"/>
        <end position="189"/>
    </location>
</feature>
<dbReference type="RefSeq" id="WP_074649814.1">
    <property type="nucleotide sequence ID" value="NZ_FOIL01000031.1"/>
</dbReference>
<proteinExistence type="predicted"/>
<dbReference type="Pfam" id="PF00533">
    <property type="entry name" value="BRCT"/>
    <property type="match status" value="1"/>
</dbReference>
<dbReference type="InterPro" id="IPR001357">
    <property type="entry name" value="BRCT_dom"/>
</dbReference>
<gene>
    <name evidence="2" type="ORF">SAMN04487771_10317</name>
</gene>
<dbReference type="AlphaFoldDB" id="A0A1I0G6M0"/>
<sequence>MKIRTDFVTNSSSASYTLELGFTNTEGKTASMSTEAGEGGRNEDGWMLANAVSLTPDGVSLRPDEVGLTSDKEEKELLFEGRSLANAKSINELCDILFSAAWVEYFRGYEIKNYVALNKATFVIKGNILYYSDDSELKDYIIKKGGLVSDTLSEGVNYLICNNKDLALPEIEKVKEFNISVISELDFVRKFDEDRFDDVWETISRPMPLKEIAPKTMAHFLQDCIKKKISIDNLQTIDIKNCIAGYGDSAKYVETEVFEDYHKRYSDASSEEEKKAIFQEMVDYMKSEPELLVWDNEGMLPETMRCGWLYSERELKAAVKGYLEGPGENDYWMGEYVKHFIIYFKEGVVTTKDRLLLGYGADFR</sequence>
<dbReference type="EMBL" id="FOIL01000031">
    <property type="protein sequence ID" value="SET66577.1"/>
    <property type="molecule type" value="Genomic_DNA"/>
</dbReference>
<evidence type="ECO:0000313" key="2">
    <source>
        <dbReference type="EMBL" id="SET66577.1"/>
    </source>
</evidence>
<evidence type="ECO:0000313" key="3">
    <source>
        <dbReference type="Proteomes" id="UP000199820"/>
    </source>
</evidence>
<accession>A0A1I0G6M0</accession>
<dbReference type="InterPro" id="IPR036420">
    <property type="entry name" value="BRCT_dom_sf"/>
</dbReference>
<dbReference type="Gene3D" id="3.40.50.10190">
    <property type="entry name" value="BRCT domain"/>
    <property type="match status" value="1"/>
</dbReference>
<dbReference type="Proteomes" id="UP000199820">
    <property type="component" value="Unassembled WGS sequence"/>
</dbReference>
<keyword evidence="3" id="KW-1185">Reference proteome</keyword>
<protein>
    <recommendedName>
        <fullName evidence="1">BRCT domain-containing protein</fullName>
    </recommendedName>
</protein>
<reference evidence="3" key="1">
    <citation type="submission" date="2016-10" db="EMBL/GenBank/DDBJ databases">
        <authorList>
            <person name="Varghese N."/>
            <person name="Submissions S."/>
        </authorList>
    </citation>
    <scope>NUCLEOTIDE SEQUENCE [LARGE SCALE GENOMIC DNA]</scope>
    <source>
        <strain evidence="3">KH1P1</strain>
    </source>
</reference>
<organism evidence="2 3">
    <name type="scientific">[Clostridium] aminophilum</name>
    <dbReference type="NCBI Taxonomy" id="1526"/>
    <lineage>
        <taxon>Bacteria</taxon>
        <taxon>Bacillati</taxon>
        <taxon>Bacillota</taxon>
        <taxon>Clostridia</taxon>
        <taxon>Lachnospirales</taxon>
        <taxon>Lachnospiraceae</taxon>
    </lineage>
</organism>
<dbReference type="SUPFAM" id="SSF52113">
    <property type="entry name" value="BRCT domain"/>
    <property type="match status" value="1"/>
</dbReference>
<evidence type="ECO:0000259" key="1">
    <source>
        <dbReference type="PROSITE" id="PS50172"/>
    </source>
</evidence>
<dbReference type="PROSITE" id="PS50172">
    <property type="entry name" value="BRCT"/>
    <property type="match status" value="1"/>
</dbReference>
<name>A0A1I0G6M0_9FIRM</name>